<dbReference type="Proteomes" id="UP001595075">
    <property type="component" value="Unassembled WGS sequence"/>
</dbReference>
<evidence type="ECO:0000313" key="1">
    <source>
        <dbReference type="EMBL" id="KAL2060420.1"/>
    </source>
</evidence>
<name>A0ABR4BS39_9HELO</name>
<comment type="caution">
    <text evidence="1">The sequence shown here is derived from an EMBL/GenBank/DDBJ whole genome shotgun (WGS) entry which is preliminary data.</text>
</comment>
<sequence length="137" mass="15046">MAHAVLQILCPVQDLASEIVALNREIAALAPTFVGLVASLHSDFIIFQQTGPMAQRTGFRALDLVLGTVVRNKVIVALVPTSAPRVAKYPMGAVPEGLDSIVRGDHEICTYFFTTGGINTVEEFRMLYMWQESFYLS</sequence>
<gene>
    <name evidence="1" type="ORF">VTL71DRAFT_9450</name>
</gene>
<reference evidence="1 2" key="1">
    <citation type="journal article" date="2024" name="Commun. Biol.">
        <title>Comparative genomic analysis of thermophilic fungi reveals convergent evolutionary adaptations and gene losses.</title>
        <authorList>
            <person name="Steindorff A.S."/>
            <person name="Aguilar-Pontes M.V."/>
            <person name="Robinson A.J."/>
            <person name="Andreopoulos B."/>
            <person name="LaButti K."/>
            <person name="Kuo A."/>
            <person name="Mondo S."/>
            <person name="Riley R."/>
            <person name="Otillar R."/>
            <person name="Haridas S."/>
            <person name="Lipzen A."/>
            <person name="Grimwood J."/>
            <person name="Schmutz J."/>
            <person name="Clum A."/>
            <person name="Reid I.D."/>
            <person name="Moisan M.C."/>
            <person name="Butler G."/>
            <person name="Nguyen T.T.M."/>
            <person name="Dewar K."/>
            <person name="Conant G."/>
            <person name="Drula E."/>
            <person name="Henrissat B."/>
            <person name="Hansel C."/>
            <person name="Singer S."/>
            <person name="Hutchinson M.I."/>
            <person name="de Vries R.P."/>
            <person name="Natvig D.O."/>
            <person name="Powell A.J."/>
            <person name="Tsang A."/>
            <person name="Grigoriev I.V."/>
        </authorList>
    </citation>
    <scope>NUCLEOTIDE SEQUENCE [LARGE SCALE GENOMIC DNA]</scope>
    <source>
        <strain evidence="1 2">CBS 494.80</strain>
    </source>
</reference>
<protein>
    <submittedName>
        <fullName evidence="1">Uncharacterized protein</fullName>
    </submittedName>
</protein>
<keyword evidence="2" id="KW-1185">Reference proteome</keyword>
<accession>A0ABR4BS39</accession>
<dbReference type="EMBL" id="JAZHXI010000022">
    <property type="protein sequence ID" value="KAL2060420.1"/>
    <property type="molecule type" value="Genomic_DNA"/>
</dbReference>
<proteinExistence type="predicted"/>
<evidence type="ECO:0000313" key="2">
    <source>
        <dbReference type="Proteomes" id="UP001595075"/>
    </source>
</evidence>
<organism evidence="1 2">
    <name type="scientific">Oculimacula yallundae</name>
    <dbReference type="NCBI Taxonomy" id="86028"/>
    <lineage>
        <taxon>Eukaryota</taxon>
        <taxon>Fungi</taxon>
        <taxon>Dikarya</taxon>
        <taxon>Ascomycota</taxon>
        <taxon>Pezizomycotina</taxon>
        <taxon>Leotiomycetes</taxon>
        <taxon>Helotiales</taxon>
        <taxon>Ploettnerulaceae</taxon>
        <taxon>Oculimacula</taxon>
    </lineage>
</organism>